<dbReference type="RefSeq" id="WP_174410420.1">
    <property type="nucleotide sequence ID" value="NZ_BLVP01000010.1"/>
</dbReference>
<dbReference type="InterPro" id="IPR000014">
    <property type="entry name" value="PAS"/>
</dbReference>
<reference evidence="3 4" key="1">
    <citation type="submission" date="2020-05" db="EMBL/GenBank/DDBJ databases">
        <title>Draft genome sequence of Desulfovibrio psychrotolerans JS1T.</title>
        <authorList>
            <person name="Ueno A."/>
            <person name="Tamazawa S."/>
            <person name="Tamamura S."/>
            <person name="Murakami T."/>
            <person name="Kiyama T."/>
            <person name="Inomata H."/>
            <person name="Amano Y."/>
            <person name="Miyakawa K."/>
            <person name="Tamaki H."/>
            <person name="Naganuma T."/>
            <person name="Kaneko K."/>
        </authorList>
    </citation>
    <scope>NUCLEOTIDE SEQUENCE [LARGE SCALE GENOMIC DNA]</scope>
    <source>
        <strain evidence="3 4">JS1</strain>
    </source>
</reference>
<dbReference type="InterPro" id="IPR052155">
    <property type="entry name" value="Biofilm_reg_signaling"/>
</dbReference>
<evidence type="ECO:0000259" key="1">
    <source>
        <dbReference type="PROSITE" id="PS50112"/>
    </source>
</evidence>
<accession>A0A7J0BVR9</accession>
<comment type="caution">
    <text evidence="3">The sequence shown here is derived from an EMBL/GenBank/DDBJ whole genome shotgun (WGS) entry which is preliminary data.</text>
</comment>
<dbReference type="InterPro" id="IPR035965">
    <property type="entry name" value="PAS-like_dom_sf"/>
</dbReference>
<proteinExistence type="predicted"/>
<dbReference type="InterPro" id="IPR029787">
    <property type="entry name" value="Nucleotide_cyclase"/>
</dbReference>
<evidence type="ECO:0000313" key="4">
    <source>
        <dbReference type="Proteomes" id="UP000503820"/>
    </source>
</evidence>
<dbReference type="SMART" id="SM00267">
    <property type="entry name" value="GGDEF"/>
    <property type="match status" value="1"/>
</dbReference>
<dbReference type="Gene3D" id="3.30.450.20">
    <property type="entry name" value="PAS domain"/>
    <property type="match status" value="1"/>
</dbReference>
<dbReference type="SUPFAM" id="SSF55785">
    <property type="entry name" value="PYP-like sensor domain (PAS domain)"/>
    <property type="match status" value="1"/>
</dbReference>
<dbReference type="CDD" id="cd01949">
    <property type="entry name" value="GGDEF"/>
    <property type="match status" value="1"/>
</dbReference>
<dbReference type="AlphaFoldDB" id="A0A7J0BVR9"/>
<dbReference type="PANTHER" id="PTHR44757:SF2">
    <property type="entry name" value="BIOFILM ARCHITECTURE MAINTENANCE PROTEIN MBAA"/>
    <property type="match status" value="1"/>
</dbReference>
<organism evidence="3 4">
    <name type="scientific">Desulfovibrio psychrotolerans</name>
    <dbReference type="NCBI Taxonomy" id="415242"/>
    <lineage>
        <taxon>Bacteria</taxon>
        <taxon>Pseudomonadati</taxon>
        <taxon>Thermodesulfobacteriota</taxon>
        <taxon>Desulfovibrionia</taxon>
        <taxon>Desulfovibrionales</taxon>
        <taxon>Desulfovibrionaceae</taxon>
        <taxon>Desulfovibrio</taxon>
    </lineage>
</organism>
<dbReference type="Proteomes" id="UP000503820">
    <property type="component" value="Unassembled WGS sequence"/>
</dbReference>
<dbReference type="PANTHER" id="PTHR44757">
    <property type="entry name" value="DIGUANYLATE CYCLASE DGCP"/>
    <property type="match status" value="1"/>
</dbReference>
<dbReference type="CDD" id="cd00130">
    <property type="entry name" value="PAS"/>
    <property type="match status" value="1"/>
</dbReference>
<dbReference type="EMBL" id="BLVP01000010">
    <property type="protein sequence ID" value="GFM37783.1"/>
    <property type="molecule type" value="Genomic_DNA"/>
</dbReference>
<dbReference type="PROSITE" id="PS50112">
    <property type="entry name" value="PAS"/>
    <property type="match status" value="1"/>
</dbReference>
<sequence length="311" mass="34975">MHEIPSFEPDLGMIERMLQIERYAWLSLTHDMGAVVSIDGRFEDVNTHWEAVTGHDESVLLGSYLVEYMHFDDRERALAELQSLITADVSTTSVIFRFQCNDGEYKRLSWNLMFSPEHECFFSTVKDVSESLMDKAIRYAYKDVLTGLGNRLFLMDTVPVWLDETQQKGKQLAVCFLDLDGFKQVNDTYGHRVGDLLLKKVAEKLVRYVPEECVVRLGGDEFVVVMRDVCSREDVAEALSRLIANINSPVLIEGQDCAVGVSVGVSIFPQDGGTLEELVQVADEAMYDVKRDGKNGFAFNPQTEDEAACGS</sequence>
<dbReference type="Gene3D" id="3.30.70.270">
    <property type="match status" value="1"/>
</dbReference>
<evidence type="ECO:0000313" key="3">
    <source>
        <dbReference type="EMBL" id="GFM37783.1"/>
    </source>
</evidence>
<gene>
    <name evidence="3" type="ORF">DSM19430T_24670</name>
</gene>
<dbReference type="InterPro" id="IPR043128">
    <property type="entry name" value="Rev_trsase/Diguanyl_cyclase"/>
</dbReference>
<keyword evidence="4" id="KW-1185">Reference proteome</keyword>
<dbReference type="NCBIfam" id="TIGR00229">
    <property type="entry name" value="sensory_box"/>
    <property type="match status" value="1"/>
</dbReference>
<dbReference type="SUPFAM" id="SSF55073">
    <property type="entry name" value="Nucleotide cyclase"/>
    <property type="match status" value="1"/>
</dbReference>
<feature type="domain" description="GGDEF" evidence="2">
    <location>
        <begin position="170"/>
        <end position="302"/>
    </location>
</feature>
<dbReference type="Pfam" id="PF00990">
    <property type="entry name" value="GGDEF"/>
    <property type="match status" value="1"/>
</dbReference>
<protein>
    <recommendedName>
        <fullName evidence="5">Diguanylate cyclase</fullName>
    </recommendedName>
</protein>
<dbReference type="SMART" id="SM00091">
    <property type="entry name" value="PAS"/>
    <property type="match status" value="1"/>
</dbReference>
<dbReference type="NCBIfam" id="TIGR00254">
    <property type="entry name" value="GGDEF"/>
    <property type="match status" value="1"/>
</dbReference>
<feature type="domain" description="PAS" evidence="1">
    <location>
        <begin position="35"/>
        <end position="88"/>
    </location>
</feature>
<name>A0A7J0BVR9_9BACT</name>
<evidence type="ECO:0000259" key="2">
    <source>
        <dbReference type="PROSITE" id="PS50887"/>
    </source>
</evidence>
<evidence type="ECO:0008006" key="5">
    <source>
        <dbReference type="Google" id="ProtNLM"/>
    </source>
</evidence>
<dbReference type="InterPro" id="IPR000160">
    <property type="entry name" value="GGDEF_dom"/>
</dbReference>
<dbReference type="Pfam" id="PF08447">
    <property type="entry name" value="PAS_3"/>
    <property type="match status" value="1"/>
</dbReference>
<dbReference type="InterPro" id="IPR013655">
    <property type="entry name" value="PAS_fold_3"/>
</dbReference>
<dbReference type="PROSITE" id="PS50887">
    <property type="entry name" value="GGDEF"/>
    <property type="match status" value="1"/>
</dbReference>